<dbReference type="Proteomes" id="UP001595796">
    <property type="component" value="Unassembled WGS sequence"/>
</dbReference>
<evidence type="ECO:0000313" key="3">
    <source>
        <dbReference type="EMBL" id="MFC5069155.1"/>
    </source>
</evidence>
<evidence type="ECO:0000259" key="2">
    <source>
        <dbReference type="Pfam" id="PF00652"/>
    </source>
</evidence>
<dbReference type="InterPro" id="IPR000772">
    <property type="entry name" value="Ricin_B_lectin"/>
</dbReference>
<proteinExistence type="predicted"/>
<dbReference type="PROSITE" id="PS50231">
    <property type="entry name" value="RICIN_B_LECTIN"/>
    <property type="match status" value="1"/>
</dbReference>
<keyword evidence="4" id="KW-1185">Reference proteome</keyword>
<sequence>MAMLRAMFGMLVLAGLMLAAGSASAGTLRPLGKSDLCLTAEPTNQPGYKLSLKACANSEFQEFRKGQANVLIVAKACVEIIAVDSTRQNLIAAATQCRGLPGQSWTLSRAGLLVGANRLCLVPRGEPVDGGPIAVEQCAEDNAAALDQKWAVYGRL</sequence>
<gene>
    <name evidence="3" type="ORF">ACFPFW_14145</name>
</gene>
<dbReference type="EMBL" id="JBHSJF010000006">
    <property type="protein sequence ID" value="MFC5069155.1"/>
    <property type="molecule type" value="Genomic_DNA"/>
</dbReference>
<organism evidence="3 4">
    <name type="scientific">Flaviflagellibacter deserti</name>
    <dbReference type="NCBI Taxonomy" id="2267266"/>
    <lineage>
        <taxon>Bacteria</taxon>
        <taxon>Pseudomonadati</taxon>
        <taxon>Pseudomonadota</taxon>
        <taxon>Alphaproteobacteria</taxon>
        <taxon>Hyphomicrobiales</taxon>
        <taxon>Flaviflagellibacter</taxon>
    </lineage>
</organism>
<protein>
    <submittedName>
        <fullName evidence="3">Ricin-type beta-trefoil lectin domain protein</fullName>
    </submittedName>
</protein>
<feature type="domain" description="Ricin B lectin" evidence="2">
    <location>
        <begin position="26"/>
        <end position="144"/>
    </location>
</feature>
<comment type="caution">
    <text evidence="3">The sequence shown here is derived from an EMBL/GenBank/DDBJ whole genome shotgun (WGS) entry which is preliminary data.</text>
</comment>
<name>A0ABV9Z2D5_9HYPH</name>
<evidence type="ECO:0000313" key="4">
    <source>
        <dbReference type="Proteomes" id="UP001595796"/>
    </source>
</evidence>
<keyword evidence="1" id="KW-0732">Signal</keyword>
<dbReference type="Pfam" id="PF00652">
    <property type="entry name" value="Ricin_B_lectin"/>
    <property type="match status" value="1"/>
</dbReference>
<dbReference type="RefSeq" id="WP_114957719.1">
    <property type="nucleotide sequence ID" value="NZ_JBHSJF010000006.1"/>
</dbReference>
<dbReference type="InterPro" id="IPR035992">
    <property type="entry name" value="Ricin_B-like_lectins"/>
</dbReference>
<reference evidence="4" key="1">
    <citation type="journal article" date="2019" name="Int. J. Syst. Evol. Microbiol.">
        <title>The Global Catalogue of Microorganisms (GCM) 10K type strain sequencing project: providing services to taxonomists for standard genome sequencing and annotation.</title>
        <authorList>
            <consortium name="The Broad Institute Genomics Platform"/>
            <consortium name="The Broad Institute Genome Sequencing Center for Infectious Disease"/>
            <person name="Wu L."/>
            <person name="Ma J."/>
        </authorList>
    </citation>
    <scope>NUCLEOTIDE SEQUENCE [LARGE SCALE GENOMIC DNA]</scope>
    <source>
        <strain evidence="4">CGMCC 1.16444</strain>
    </source>
</reference>
<evidence type="ECO:0000256" key="1">
    <source>
        <dbReference type="SAM" id="SignalP"/>
    </source>
</evidence>
<accession>A0ABV9Z2D5</accession>
<dbReference type="SUPFAM" id="SSF50370">
    <property type="entry name" value="Ricin B-like lectins"/>
    <property type="match status" value="1"/>
</dbReference>
<feature type="chain" id="PRO_5046713675" evidence="1">
    <location>
        <begin position="26"/>
        <end position="156"/>
    </location>
</feature>
<feature type="signal peptide" evidence="1">
    <location>
        <begin position="1"/>
        <end position="25"/>
    </location>
</feature>
<dbReference type="Gene3D" id="2.80.10.50">
    <property type="match status" value="1"/>
</dbReference>